<dbReference type="InterPro" id="IPR036188">
    <property type="entry name" value="FAD/NAD-bd_sf"/>
</dbReference>
<dbReference type="InterPro" id="IPR052206">
    <property type="entry name" value="Retinol_saturase"/>
</dbReference>
<keyword evidence="3" id="KW-0274">FAD</keyword>
<dbReference type="EMBL" id="CP017675">
    <property type="protein sequence ID" value="APB33140.1"/>
    <property type="molecule type" value="Genomic_DNA"/>
</dbReference>
<organism evidence="7 8">
    <name type="scientific">Gloeomargarita lithophora Alchichica-D10</name>
    <dbReference type="NCBI Taxonomy" id="1188229"/>
    <lineage>
        <taxon>Bacteria</taxon>
        <taxon>Bacillati</taxon>
        <taxon>Cyanobacteriota</taxon>
        <taxon>Cyanophyceae</taxon>
        <taxon>Gloeomargaritales</taxon>
        <taxon>Gloeomargaritaceae</taxon>
        <taxon>Gloeomargarita</taxon>
    </lineage>
</organism>
<keyword evidence="8" id="KW-1185">Reference proteome</keyword>
<dbReference type="CDD" id="cd00322">
    <property type="entry name" value="FNR_like"/>
    <property type="match status" value="1"/>
</dbReference>
<dbReference type="Gene3D" id="2.40.30.10">
    <property type="entry name" value="Translation factors"/>
    <property type="match status" value="1"/>
</dbReference>
<dbReference type="PANTHER" id="PTHR46091">
    <property type="entry name" value="BLR7054 PROTEIN"/>
    <property type="match status" value="1"/>
</dbReference>
<dbReference type="SUPFAM" id="SSF51905">
    <property type="entry name" value="FAD/NAD(P)-binding domain"/>
    <property type="match status" value="1"/>
</dbReference>
<evidence type="ECO:0000313" key="7">
    <source>
        <dbReference type="EMBL" id="APB33140.1"/>
    </source>
</evidence>
<dbReference type="KEGG" id="glt:GlitD10_0824"/>
<dbReference type="Gene3D" id="3.40.50.80">
    <property type="entry name" value="Nucleotide-binding domain of ferredoxin-NADP reductase (FNR) module"/>
    <property type="match status" value="1"/>
</dbReference>
<dbReference type="RefSeq" id="WP_216634833.1">
    <property type="nucleotide sequence ID" value="NZ_CP017675.1"/>
</dbReference>
<dbReference type="Proteomes" id="UP000180235">
    <property type="component" value="Chromosome"/>
</dbReference>
<dbReference type="SUPFAM" id="SSF63380">
    <property type="entry name" value="Riboflavin synthase domain-like"/>
    <property type="match status" value="1"/>
</dbReference>
<reference evidence="7 8" key="1">
    <citation type="submission" date="2016-10" db="EMBL/GenBank/DDBJ databases">
        <title>Description of Gloeomargarita lithophora gen. nov., sp. nov., a thylakoid-bearing basal-branching cyanobacterium with intracellular carbonates, and proposal for Gloeomargaritales ord. nov.</title>
        <authorList>
            <person name="Moreira D."/>
            <person name="Tavera R."/>
            <person name="Benzerara K."/>
            <person name="Skouri-Panet F."/>
            <person name="Couradeau E."/>
            <person name="Gerard E."/>
            <person name="Loussert C."/>
            <person name="Novelo E."/>
            <person name="Zivanovic Y."/>
            <person name="Lopez-Garcia P."/>
        </authorList>
    </citation>
    <scope>NUCLEOTIDE SEQUENCE [LARGE SCALE GENOMIC DNA]</scope>
    <source>
        <strain evidence="7 8">D10</strain>
    </source>
</reference>
<keyword evidence="4" id="KW-0521">NADP</keyword>
<keyword evidence="5" id="KW-0520">NAD</keyword>
<dbReference type="GO" id="GO:0016491">
    <property type="term" value="F:oxidoreductase activity"/>
    <property type="evidence" value="ECO:0007669"/>
    <property type="project" value="InterPro"/>
</dbReference>
<dbReference type="InterPro" id="IPR002937">
    <property type="entry name" value="Amino_oxidase"/>
</dbReference>
<keyword evidence="1" id="KW-0285">Flavoprotein</keyword>
<evidence type="ECO:0000256" key="2">
    <source>
        <dbReference type="ARBA" id="ARBA00022729"/>
    </source>
</evidence>
<dbReference type="Pfam" id="PF01593">
    <property type="entry name" value="Amino_oxidase"/>
    <property type="match status" value="1"/>
</dbReference>
<evidence type="ECO:0000256" key="3">
    <source>
        <dbReference type="ARBA" id="ARBA00022827"/>
    </source>
</evidence>
<dbReference type="InterPro" id="IPR017927">
    <property type="entry name" value="FAD-bd_FR_type"/>
</dbReference>
<protein>
    <submittedName>
        <fullName evidence="7">Oxidoreductase FAD/NAD(P)-binding domain-containing protein</fullName>
    </submittedName>
</protein>
<evidence type="ECO:0000313" key="8">
    <source>
        <dbReference type="Proteomes" id="UP000180235"/>
    </source>
</evidence>
<feature type="domain" description="FAD-binding FR-type" evidence="6">
    <location>
        <begin position="519"/>
        <end position="621"/>
    </location>
</feature>
<gene>
    <name evidence="7" type="ORF">GlitD10_0824</name>
</gene>
<dbReference type="Gene3D" id="3.50.50.60">
    <property type="entry name" value="FAD/NAD(P)-binding domain"/>
    <property type="match status" value="2"/>
</dbReference>
<evidence type="ECO:0000259" key="6">
    <source>
        <dbReference type="PROSITE" id="PS51384"/>
    </source>
</evidence>
<dbReference type="STRING" id="1188229.GlitD10_0824"/>
<accession>A0A1J0AB26</accession>
<dbReference type="PANTHER" id="PTHR46091:SF3">
    <property type="entry name" value="AMINE OXIDASE DOMAIN-CONTAINING PROTEIN"/>
    <property type="match status" value="1"/>
</dbReference>
<proteinExistence type="predicted"/>
<dbReference type="InterPro" id="IPR001433">
    <property type="entry name" value="OxRdtase_FAD/NAD-bd"/>
</dbReference>
<dbReference type="Pfam" id="PF00175">
    <property type="entry name" value="NAD_binding_1"/>
    <property type="match status" value="1"/>
</dbReference>
<dbReference type="InterPro" id="IPR039261">
    <property type="entry name" value="FNR_nucleotide-bd"/>
</dbReference>
<dbReference type="PROSITE" id="PS51384">
    <property type="entry name" value="FAD_FR"/>
    <property type="match status" value="1"/>
</dbReference>
<dbReference type="AlphaFoldDB" id="A0A1J0AB26"/>
<sequence>MNSGIEHYNAVIIGGGLGGLTAGATLAKFGKKVLVLEQHYIPGGCATTFKRKDYVMEVGLHEMDGLFEKDTKVDIFKFLEVDKNVQFLKVPELFHLKTQKSEFIFPHGIAEAQQALVAKYPNEEKGITRFFKLINGVLDEIPKMPRERWKQILLFPLMPLLFPNIVKTSKSKVGEWLDKNIKSDDLKLILTANILYYGDDPYNLSLLYFSVAQASYIGGGGHFIKGGSQQLSNYLASVITNNGGQVLLGKNVNQILVEEGVAKGVVFNDAFNTQAISAQVNADVIIGNAAIPLVADLLPTDYNERVYKNIGKMEEACSLISIYMGFNVELKKFGIKHYSTFLAGNYINNLSDIKENYRGDWSNKTFAFVDYGQVDSGLAPKGKTFAVICAADYLSEWENLNEKEYRLKKEKVAQLFFKRLESQFPGICEHLEYYEVGTSKTIKRYTKNPKGTAYGYAQTVAQSGLNRLNHFPEIKNLKFASAWSFPGGGFTGAILSGFLTATDLEKNTKWKNVNPQNIEDKRIVKLIDKQIIAENTLEMTFEKPTEFNHLIGQYVILRLDQPKYTVLDMPFRSLSIVSHPSEPTLRFAMRISESSFKKSCSEMNFSETATIFGPTGHFSIQDDTKPIVFLVSGIGITPIVPMLKELEQNKHTAKVCLFYSNKTLESAVYHKQLSELQIPNFDYNLVQTGIEGRINREVLKSKIDDVAKCDFYLVGTSEFVHSMKEILKSLNVDEQNINTDDFG</sequence>
<keyword evidence="2" id="KW-0732">Signal</keyword>
<dbReference type="InterPro" id="IPR017938">
    <property type="entry name" value="Riboflavin_synthase-like_b-brl"/>
</dbReference>
<evidence type="ECO:0000256" key="1">
    <source>
        <dbReference type="ARBA" id="ARBA00022630"/>
    </source>
</evidence>
<dbReference type="SUPFAM" id="SSF52343">
    <property type="entry name" value="Ferredoxin reductase-like, C-terminal NADP-linked domain"/>
    <property type="match status" value="1"/>
</dbReference>
<evidence type="ECO:0000256" key="5">
    <source>
        <dbReference type="ARBA" id="ARBA00023027"/>
    </source>
</evidence>
<evidence type="ECO:0000256" key="4">
    <source>
        <dbReference type="ARBA" id="ARBA00022857"/>
    </source>
</evidence>
<name>A0A1J0AB26_9CYAN</name>